<evidence type="ECO:0000256" key="3">
    <source>
        <dbReference type="ARBA" id="ARBA00022603"/>
    </source>
</evidence>
<proteinExistence type="inferred from homology"/>
<dbReference type="OrthoDB" id="9798496at2"/>
<dbReference type="InterPro" id="IPR020598">
    <property type="entry name" value="rRNA_Ade_methylase_Trfase_N"/>
</dbReference>
<dbReference type="AlphaFoldDB" id="A0A3S3VFX4"/>
<dbReference type="InterPro" id="IPR029063">
    <property type="entry name" value="SAM-dependent_MTases_sf"/>
</dbReference>
<evidence type="ECO:0000256" key="6">
    <source>
        <dbReference type="ARBA" id="ARBA00030757"/>
    </source>
</evidence>
<evidence type="ECO:0000313" key="9">
    <source>
        <dbReference type="Proteomes" id="UP000287687"/>
    </source>
</evidence>
<dbReference type="SUPFAM" id="SSF53335">
    <property type="entry name" value="S-adenosyl-L-methionine-dependent methyltransferases"/>
    <property type="match status" value="1"/>
</dbReference>
<dbReference type="SMART" id="SM00650">
    <property type="entry name" value="rADc"/>
    <property type="match status" value="1"/>
</dbReference>
<sequence>MIDFEAARRKMVENQIRTRDVTAHSVLQAFLTVPREYFVPEKTKTLAYVDADIQIAVGRYLMDASTLAKLLQLAAISKSDTVLEVGAGSGYVAALLANLAGSVVSVESDEALAAQATDKLATLGYANVSVIKGDMEAGFAQRSPYNVIFFNGSVEQVPAALVDQLNDGGRLIAVIGYGNAAQATLMVREQGLVSQSAHFNASVKPLPGFRHAKEFVF</sequence>
<dbReference type="Proteomes" id="UP000287687">
    <property type="component" value="Unassembled WGS sequence"/>
</dbReference>
<dbReference type="CDD" id="cd02440">
    <property type="entry name" value="AdoMet_MTases"/>
    <property type="match status" value="1"/>
</dbReference>
<keyword evidence="5" id="KW-0949">S-adenosyl-L-methionine</keyword>
<dbReference type="PANTHER" id="PTHR11579:SF18">
    <property type="entry name" value="PROTEIN-L-ISOASPARTATE O-METHYLTRANSFERASE"/>
    <property type="match status" value="1"/>
</dbReference>
<organism evidence="8 9">
    <name type="scientific">Neorhizobium lilium</name>
    <dbReference type="NCBI Taxonomy" id="2503024"/>
    <lineage>
        <taxon>Bacteria</taxon>
        <taxon>Pseudomonadati</taxon>
        <taxon>Pseudomonadota</taxon>
        <taxon>Alphaproteobacteria</taxon>
        <taxon>Hyphomicrobiales</taxon>
        <taxon>Rhizobiaceae</taxon>
        <taxon>Rhizobium/Agrobacterium group</taxon>
        <taxon>Neorhizobium</taxon>
    </lineage>
</organism>
<dbReference type="PANTHER" id="PTHR11579">
    <property type="entry name" value="PROTEIN-L-ISOASPARTATE O-METHYLTRANSFERASE"/>
    <property type="match status" value="1"/>
</dbReference>
<dbReference type="Pfam" id="PF01135">
    <property type="entry name" value="PCMT"/>
    <property type="match status" value="1"/>
</dbReference>
<gene>
    <name evidence="8" type="ORF">EPK99_18555</name>
</gene>
<dbReference type="GO" id="GO:0004719">
    <property type="term" value="F:protein-L-isoaspartate (D-aspartate) O-methyltransferase activity"/>
    <property type="evidence" value="ECO:0007669"/>
    <property type="project" value="InterPro"/>
</dbReference>
<evidence type="ECO:0000259" key="7">
    <source>
        <dbReference type="SMART" id="SM00650"/>
    </source>
</evidence>
<feature type="domain" description="Ribosomal RNA adenine methylase transferase N-terminal" evidence="7">
    <location>
        <begin position="66"/>
        <end position="212"/>
    </location>
</feature>
<evidence type="ECO:0000256" key="5">
    <source>
        <dbReference type="ARBA" id="ARBA00022691"/>
    </source>
</evidence>
<evidence type="ECO:0000256" key="2">
    <source>
        <dbReference type="ARBA" id="ARBA00013346"/>
    </source>
</evidence>
<dbReference type="Gene3D" id="3.40.50.150">
    <property type="entry name" value="Vaccinia Virus protein VP39"/>
    <property type="match status" value="1"/>
</dbReference>
<dbReference type="InterPro" id="IPR000682">
    <property type="entry name" value="PCMT"/>
</dbReference>
<name>A0A3S3VFX4_9HYPH</name>
<keyword evidence="9" id="KW-1185">Reference proteome</keyword>
<reference evidence="8 9" key="1">
    <citation type="submission" date="2019-01" db="EMBL/GenBank/DDBJ databases">
        <title>The draft genome of Rhizobium sp. 24NR.</title>
        <authorList>
            <person name="Liu L."/>
            <person name="Liang L."/>
            <person name="Shi S."/>
            <person name="Xu L."/>
            <person name="Wang X."/>
            <person name="Li L."/>
            <person name="Zhang X."/>
        </authorList>
    </citation>
    <scope>NUCLEOTIDE SEQUENCE [LARGE SCALE GENOMIC DNA]</scope>
    <source>
        <strain evidence="8 9">24NR</strain>
    </source>
</reference>
<evidence type="ECO:0000256" key="1">
    <source>
        <dbReference type="ARBA" id="ARBA00005369"/>
    </source>
</evidence>
<protein>
    <recommendedName>
        <fullName evidence="2">Protein-L-isoaspartate O-methyltransferase</fullName>
    </recommendedName>
    <alternativeName>
        <fullName evidence="6">Protein L-isoaspartyl methyltransferase</fullName>
    </alternativeName>
</protein>
<accession>A0A3S3VFX4</accession>
<comment type="similarity">
    <text evidence="1">Belongs to the methyltransferase superfamily. L-isoaspartyl/D-aspartyl protein methyltransferase family.</text>
</comment>
<comment type="caution">
    <text evidence="8">The sequence shown here is derived from an EMBL/GenBank/DDBJ whole genome shotgun (WGS) entry which is preliminary data.</text>
</comment>
<evidence type="ECO:0000256" key="4">
    <source>
        <dbReference type="ARBA" id="ARBA00022679"/>
    </source>
</evidence>
<keyword evidence="3 8" id="KW-0489">Methyltransferase</keyword>
<evidence type="ECO:0000313" key="8">
    <source>
        <dbReference type="EMBL" id="RWX75693.1"/>
    </source>
</evidence>
<keyword evidence="4 8" id="KW-0808">Transferase</keyword>
<dbReference type="RefSeq" id="WP_128444578.1">
    <property type="nucleotide sequence ID" value="NZ_SBIP01000004.1"/>
</dbReference>
<dbReference type="GO" id="GO:0005737">
    <property type="term" value="C:cytoplasm"/>
    <property type="evidence" value="ECO:0007669"/>
    <property type="project" value="TreeGrafter"/>
</dbReference>
<dbReference type="EMBL" id="SBIP01000004">
    <property type="protein sequence ID" value="RWX75693.1"/>
    <property type="molecule type" value="Genomic_DNA"/>
</dbReference>
<dbReference type="GO" id="GO:0000179">
    <property type="term" value="F:rRNA (adenine-N6,N6-)-dimethyltransferase activity"/>
    <property type="evidence" value="ECO:0007669"/>
    <property type="project" value="InterPro"/>
</dbReference>